<dbReference type="GO" id="GO:0015562">
    <property type="term" value="F:efflux transmembrane transporter activity"/>
    <property type="evidence" value="ECO:0007669"/>
    <property type="project" value="TreeGrafter"/>
</dbReference>
<name>A0A951QQL5_9CYAN</name>
<dbReference type="AlphaFoldDB" id="A0A951QQL5"/>
<gene>
    <name evidence="9" type="ORF">KME60_25495</name>
</gene>
<dbReference type="InterPro" id="IPR058627">
    <property type="entry name" value="MdtA-like_C"/>
</dbReference>
<evidence type="ECO:0000256" key="5">
    <source>
        <dbReference type="SAM" id="Phobius"/>
    </source>
</evidence>
<dbReference type="Gene3D" id="2.40.420.20">
    <property type="match status" value="1"/>
</dbReference>
<evidence type="ECO:0000259" key="8">
    <source>
        <dbReference type="Pfam" id="PF25967"/>
    </source>
</evidence>
<dbReference type="GO" id="GO:1990281">
    <property type="term" value="C:efflux pump complex"/>
    <property type="evidence" value="ECO:0007669"/>
    <property type="project" value="TreeGrafter"/>
</dbReference>
<evidence type="ECO:0000313" key="9">
    <source>
        <dbReference type="EMBL" id="MBW4670684.1"/>
    </source>
</evidence>
<dbReference type="Gene3D" id="2.40.50.100">
    <property type="match status" value="1"/>
</dbReference>
<evidence type="ECO:0000256" key="2">
    <source>
        <dbReference type="ARBA" id="ARBA00009477"/>
    </source>
</evidence>
<evidence type="ECO:0000259" key="7">
    <source>
        <dbReference type="Pfam" id="PF25944"/>
    </source>
</evidence>
<dbReference type="PANTHER" id="PTHR30469">
    <property type="entry name" value="MULTIDRUG RESISTANCE PROTEIN MDTA"/>
    <property type="match status" value="1"/>
</dbReference>
<feature type="domain" description="Multidrug resistance protein MdtA-like C-terminal permuted SH3" evidence="8">
    <location>
        <begin position="361"/>
        <end position="426"/>
    </location>
</feature>
<protein>
    <submittedName>
        <fullName evidence="9">Efflux RND transporter periplasmic adaptor subunit</fullName>
    </submittedName>
</protein>
<dbReference type="InterPro" id="IPR058625">
    <property type="entry name" value="MdtA-like_BSH"/>
</dbReference>
<dbReference type="Gene3D" id="2.40.30.170">
    <property type="match status" value="1"/>
</dbReference>
<accession>A0A951QQL5</accession>
<dbReference type="Proteomes" id="UP000729701">
    <property type="component" value="Unassembled WGS sequence"/>
</dbReference>
<keyword evidence="4" id="KW-0175">Coiled coil</keyword>
<keyword evidence="5" id="KW-0812">Transmembrane</keyword>
<dbReference type="Pfam" id="PF25944">
    <property type="entry name" value="Beta-barrel_RND"/>
    <property type="match status" value="1"/>
</dbReference>
<evidence type="ECO:0000256" key="4">
    <source>
        <dbReference type="SAM" id="Coils"/>
    </source>
</evidence>
<reference evidence="9" key="1">
    <citation type="submission" date="2021-05" db="EMBL/GenBank/DDBJ databases">
        <authorList>
            <person name="Pietrasiak N."/>
            <person name="Ward R."/>
            <person name="Stajich J.E."/>
            <person name="Kurbessoian T."/>
        </authorList>
    </citation>
    <scope>NUCLEOTIDE SEQUENCE</scope>
    <source>
        <strain evidence="9">GSE-NOS-MK-12-04C</strain>
    </source>
</reference>
<feature type="domain" description="Multidrug resistance protein MdtA-like barrel-sandwich hybrid" evidence="6">
    <location>
        <begin position="93"/>
        <end position="276"/>
    </location>
</feature>
<dbReference type="Pfam" id="PF25967">
    <property type="entry name" value="RND-MFP_C"/>
    <property type="match status" value="1"/>
</dbReference>
<evidence type="ECO:0000256" key="3">
    <source>
        <dbReference type="ARBA" id="ARBA00022448"/>
    </source>
</evidence>
<dbReference type="InterPro" id="IPR058626">
    <property type="entry name" value="MdtA-like_b-barrel"/>
</dbReference>
<dbReference type="SUPFAM" id="SSF111369">
    <property type="entry name" value="HlyD-like secretion proteins"/>
    <property type="match status" value="2"/>
</dbReference>
<keyword evidence="3" id="KW-0813">Transport</keyword>
<evidence type="ECO:0000259" key="6">
    <source>
        <dbReference type="Pfam" id="PF25917"/>
    </source>
</evidence>
<reference evidence="9" key="2">
    <citation type="journal article" date="2022" name="Microbiol. Resour. Announc.">
        <title>Metagenome Sequencing to Explore Phylogenomics of Terrestrial Cyanobacteria.</title>
        <authorList>
            <person name="Ward R.D."/>
            <person name="Stajich J.E."/>
            <person name="Johansen J.R."/>
            <person name="Huntemann M."/>
            <person name="Clum A."/>
            <person name="Foster B."/>
            <person name="Foster B."/>
            <person name="Roux S."/>
            <person name="Palaniappan K."/>
            <person name="Varghese N."/>
            <person name="Mukherjee S."/>
            <person name="Reddy T.B.K."/>
            <person name="Daum C."/>
            <person name="Copeland A."/>
            <person name="Chen I.A."/>
            <person name="Ivanova N.N."/>
            <person name="Kyrpides N.C."/>
            <person name="Shapiro N."/>
            <person name="Eloe-Fadrosh E.A."/>
            <person name="Pietrasiak N."/>
        </authorList>
    </citation>
    <scope>NUCLEOTIDE SEQUENCE</scope>
    <source>
        <strain evidence="9">GSE-NOS-MK-12-04C</strain>
    </source>
</reference>
<comment type="similarity">
    <text evidence="2">Belongs to the membrane fusion protein (MFP) (TC 8.A.1) family.</text>
</comment>
<dbReference type="Pfam" id="PF25917">
    <property type="entry name" value="BSH_RND"/>
    <property type="match status" value="1"/>
</dbReference>
<dbReference type="Gene3D" id="1.10.287.470">
    <property type="entry name" value="Helix hairpin bin"/>
    <property type="match status" value="1"/>
</dbReference>
<dbReference type="FunFam" id="2.40.420.20:FF:000007">
    <property type="entry name" value="HAE1 family efflux pump MFP component"/>
    <property type="match status" value="1"/>
</dbReference>
<keyword evidence="5" id="KW-0472">Membrane</keyword>
<dbReference type="EMBL" id="JAHHGZ010000034">
    <property type="protein sequence ID" value="MBW4670684.1"/>
    <property type="molecule type" value="Genomic_DNA"/>
</dbReference>
<comment type="caution">
    <text evidence="9">The sequence shown here is derived from an EMBL/GenBank/DDBJ whole genome shotgun (WGS) entry which is preliminary data.</text>
</comment>
<proteinExistence type="inferred from homology"/>
<dbReference type="NCBIfam" id="TIGR01730">
    <property type="entry name" value="RND_mfp"/>
    <property type="match status" value="1"/>
</dbReference>
<comment type="subcellular location">
    <subcellularLocation>
        <location evidence="1">Cell membrane</location>
    </subcellularLocation>
</comment>
<evidence type="ECO:0000313" key="10">
    <source>
        <dbReference type="Proteomes" id="UP000729701"/>
    </source>
</evidence>
<evidence type="ECO:0000256" key="1">
    <source>
        <dbReference type="ARBA" id="ARBA00004236"/>
    </source>
</evidence>
<keyword evidence="5" id="KW-1133">Transmembrane helix</keyword>
<dbReference type="InterPro" id="IPR006143">
    <property type="entry name" value="RND_pump_MFP"/>
</dbReference>
<dbReference type="PANTHER" id="PTHR30469:SF39">
    <property type="entry name" value="SLL0180 PROTEIN"/>
    <property type="match status" value="1"/>
</dbReference>
<feature type="coiled-coil region" evidence="4">
    <location>
        <begin position="214"/>
        <end position="241"/>
    </location>
</feature>
<organism evidence="9 10">
    <name type="scientific">Cyanomargarita calcarea GSE-NOS-MK-12-04C</name>
    <dbReference type="NCBI Taxonomy" id="2839659"/>
    <lineage>
        <taxon>Bacteria</taxon>
        <taxon>Bacillati</taxon>
        <taxon>Cyanobacteriota</taxon>
        <taxon>Cyanophyceae</taxon>
        <taxon>Nostocales</taxon>
        <taxon>Cyanomargaritaceae</taxon>
        <taxon>Cyanomargarita</taxon>
    </lineage>
</organism>
<feature type="transmembrane region" description="Helical" evidence="5">
    <location>
        <begin position="29"/>
        <end position="49"/>
    </location>
</feature>
<feature type="domain" description="Multidrug resistance protein MdtA-like beta-barrel" evidence="7">
    <location>
        <begin position="298"/>
        <end position="353"/>
    </location>
</feature>
<sequence length="440" mass="47334">MKSPEPQTEFEENISPEYIDQPRRKQRRWLWLLLALPLLGGGILAWRSLAPMGSKPQAAAQAPPPAVPVKISTTEIGIIEDSSDYVASLESRRSVTLQPRIQGQVTQIFVRSGDVVAQGAPIIQVDPREQQAALSGVNAGVLAAQSQLENARATLASLQADRLSRVADVKLNQQEYQRYASLADVGAVSRQVKEQYANKLASAQANLGAIDSQIKAQQASVTQAQKAIQQAQANTDAQQVQLQYYRITAPFGGTVGEVPIKVGDFANTSTKLATITQNQPLEVNISVPLEKGSQLRKGLPVQILNAQGQTLGMSRVFFISPSVNNNTQSILVKALYNNVKGELRADQFARAKVIWNQRPGVLIPATAVSRLAGETFVFVAQTGDTQQNAGKLIARQKPVKLGNIKGNNYQVIEGLAPGERIITSGILNLTDGIPIVATGG</sequence>